<protein>
    <submittedName>
        <fullName evidence="2">Uncharacterized protein</fullName>
    </submittedName>
</protein>
<comment type="caution">
    <text evidence="2">The sequence shown here is derived from an EMBL/GenBank/DDBJ whole genome shotgun (WGS) entry which is preliminary data.</text>
</comment>
<organism evidence="2 3">
    <name type="scientific">Patagioenas fasciata monilis</name>
    <dbReference type="NCBI Taxonomy" id="372326"/>
    <lineage>
        <taxon>Eukaryota</taxon>
        <taxon>Metazoa</taxon>
        <taxon>Chordata</taxon>
        <taxon>Craniata</taxon>
        <taxon>Vertebrata</taxon>
        <taxon>Euteleostomi</taxon>
        <taxon>Archelosauria</taxon>
        <taxon>Archosauria</taxon>
        <taxon>Dinosauria</taxon>
        <taxon>Saurischia</taxon>
        <taxon>Theropoda</taxon>
        <taxon>Coelurosauria</taxon>
        <taxon>Aves</taxon>
        <taxon>Neognathae</taxon>
        <taxon>Neoaves</taxon>
        <taxon>Columbimorphae</taxon>
        <taxon>Columbiformes</taxon>
        <taxon>Columbidae</taxon>
        <taxon>Patagioenas</taxon>
    </lineage>
</organism>
<gene>
    <name evidence="2" type="ORF">AV530_019340</name>
</gene>
<feature type="region of interest" description="Disordered" evidence="1">
    <location>
        <begin position="108"/>
        <end position="136"/>
    </location>
</feature>
<feature type="region of interest" description="Disordered" evidence="1">
    <location>
        <begin position="19"/>
        <end position="51"/>
    </location>
</feature>
<name>A0A1V4JDD5_PATFA</name>
<sequence>MMEYVTQIGAVELEERCKVPDSSRHAWTKTEREEDGERLRSRSPNQQPQHLRESCLLASVPGQPWSSGEELASVAVTQGEKARKHLSKGLLVTLELCWEWQAWSPPHGVAGPQDGCSPSHPIRAGSFGESRHRQGT</sequence>
<keyword evidence="3" id="KW-1185">Reference proteome</keyword>
<evidence type="ECO:0000256" key="1">
    <source>
        <dbReference type="SAM" id="MobiDB-lite"/>
    </source>
</evidence>
<reference evidence="2 3" key="1">
    <citation type="submission" date="2016-02" db="EMBL/GenBank/DDBJ databases">
        <title>Band-tailed pigeon sequencing and assembly.</title>
        <authorList>
            <person name="Soares A.E."/>
            <person name="Novak B.J."/>
            <person name="Rice E.S."/>
            <person name="O'Connell B."/>
            <person name="Chang D."/>
            <person name="Weber S."/>
            <person name="Shapiro B."/>
        </authorList>
    </citation>
    <scope>NUCLEOTIDE SEQUENCE [LARGE SCALE GENOMIC DNA]</scope>
    <source>
        <strain evidence="2">BTP2013</strain>
        <tissue evidence="2">Blood</tissue>
    </source>
</reference>
<dbReference type="AlphaFoldDB" id="A0A1V4JDD5"/>
<evidence type="ECO:0000313" key="2">
    <source>
        <dbReference type="EMBL" id="OPJ70110.1"/>
    </source>
</evidence>
<evidence type="ECO:0000313" key="3">
    <source>
        <dbReference type="Proteomes" id="UP000190648"/>
    </source>
</evidence>
<accession>A0A1V4JDD5</accession>
<dbReference type="Proteomes" id="UP000190648">
    <property type="component" value="Unassembled WGS sequence"/>
</dbReference>
<proteinExistence type="predicted"/>
<dbReference type="EMBL" id="LSYS01007908">
    <property type="protein sequence ID" value="OPJ70110.1"/>
    <property type="molecule type" value="Genomic_DNA"/>
</dbReference>
<feature type="compositionally biased region" description="Basic and acidic residues" evidence="1">
    <location>
        <begin position="19"/>
        <end position="40"/>
    </location>
</feature>